<dbReference type="AlphaFoldDB" id="A0A2N3YHU6"/>
<keyword evidence="3" id="KW-1185">Reference proteome</keyword>
<dbReference type="InterPro" id="IPR006311">
    <property type="entry name" value="TAT_signal"/>
</dbReference>
<sequence length="435" mass="46257">MNKNTFGQPLSRRTALQLLGVGGAGAALTACAGPGSTAGATSAASAPATGKPTGAISFAHWRAEDKDVFAKLITAFQSATPDVTVRQDISPSNDYQSSALQRIRGGSVGDVFTAFRGAQFVDMVKAGVYSDMSKQAVVQQYEPSLITAGQQDGTQYGFPYQVVFNMPVTNEDIIGKATGGTPPKDWQSFLDLCDKLKSQGLVPIAWPGGDPGNAGQLFNSMVMNNAPSDDMCAKIESGEYKCTDDWFLTTLKQYQQLKPYFQPNSTGTAVEPCQQIFATKKAAMLATGSYHIAAIRALGATFPMNVISPITTSADKAKYEGIYNATFILGVNTHSQHQAAALAWLEFLSQPANAGEYANGTSQHVTVKGVEYTNPDLKALAPWLQKKTLLAPRFQFNNLDIRSAVEGACIAVVGGKSPDAAAADAQRVVDQQRSQ</sequence>
<evidence type="ECO:0000313" key="2">
    <source>
        <dbReference type="EMBL" id="PKW26388.1"/>
    </source>
</evidence>
<feature type="signal peptide" evidence="1">
    <location>
        <begin position="1"/>
        <end position="32"/>
    </location>
</feature>
<dbReference type="RefSeq" id="WP_101394964.1">
    <property type="nucleotide sequence ID" value="NZ_PJNE01000001.1"/>
</dbReference>
<organism evidence="2 3">
    <name type="scientific">Phycicoccus duodecadis</name>
    <dbReference type="NCBI Taxonomy" id="173053"/>
    <lineage>
        <taxon>Bacteria</taxon>
        <taxon>Bacillati</taxon>
        <taxon>Actinomycetota</taxon>
        <taxon>Actinomycetes</taxon>
        <taxon>Micrococcales</taxon>
        <taxon>Intrasporangiaceae</taxon>
        <taxon>Phycicoccus</taxon>
    </lineage>
</organism>
<feature type="chain" id="PRO_5038881115" evidence="1">
    <location>
        <begin position="33"/>
        <end position="435"/>
    </location>
</feature>
<dbReference type="Proteomes" id="UP000233781">
    <property type="component" value="Unassembled WGS sequence"/>
</dbReference>
<accession>A0A2N3YHU6</accession>
<evidence type="ECO:0000313" key="3">
    <source>
        <dbReference type="Proteomes" id="UP000233781"/>
    </source>
</evidence>
<dbReference type="InterPro" id="IPR050490">
    <property type="entry name" value="Bact_solute-bd_prot1"/>
</dbReference>
<reference evidence="2 3" key="1">
    <citation type="submission" date="2017-12" db="EMBL/GenBank/DDBJ databases">
        <title>Sequencing the genomes of 1000 Actinobacteria strains.</title>
        <authorList>
            <person name="Klenk H.-P."/>
        </authorList>
    </citation>
    <scope>NUCLEOTIDE SEQUENCE [LARGE SCALE GENOMIC DNA]</scope>
    <source>
        <strain evidence="2 3">DSM 12806</strain>
    </source>
</reference>
<dbReference type="InterPro" id="IPR006059">
    <property type="entry name" value="SBP"/>
</dbReference>
<comment type="caution">
    <text evidence="2">The sequence shown here is derived from an EMBL/GenBank/DDBJ whole genome shotgun (WGS) entry which is preliminary data.</text>
</comment>
<dbReference type="EMBL" id="PJNE01000001">
    <property type="protein sequence ID" value="PKW26388.1"/>
    <property type="molecule type" value="Genomic_DNA"/>
</dbReference>
<dbReference type="PANTHER" id="PTHR43649">
    <property type="entry name" value="ARABINOSE-BINDING PROTEIN-RELATED"/>
    <property type="match status" value="1"/>
</dbReference>
<dbReference type="PANTHER" id="PTHR43649:SF12">
    <property type="entry name" value="DIACETYLCHITOBIOSE BINDING PROTEIN DASA"/>
    <property type="match status" value="1"/>
</dbReference>
<dbReference type="PROSITE" id="PS51318">
    <property type="entry name" value="TAT"/>
    <property type="match status" value="1"/>
</dbReference>
<dbReference type="SUPFAM" id="SSF53850">
    <property type="entry name" value="Periplasmic binding protein-like II"/>
    <property type="match status" value="1"/>
</dbReference>
<evidence type="ECO:0000256" key="1">
    <source>
        <dbReference type="SAM" id="SignalP"/>
    </source>
</evidence>
<protein>
    <submittedName>
        <fullName evidence="2">Carbohydrate ABC transporter substrate-binding protein (CUT1 family)</fullName>
    </submittedName>
</protein>
<gene>
    <name evidence="2" type="ORF">ATL31_1199</name>
</gene>
<keyword evidence="1" id="KW-0732">Signal</keyword>
<dbReference type="Gene3D" id="3.40.190.10">
    <property type="entry name" value="Periplasmic binding protein-like II"/>
    <property type="match status" value="2"/>
</dbReference>
<name>A0A2N3YHU6_9MICO</name>
<dbReference type="PROSITE" id="PS51257">
    <property type="entry name" value="PROKAR_LIPOPROTEIN"/>
    <property type="match status" value="1"/>
</dbReference>
<proteinExistence type="predicted"/>
<dbReference type="OrthoDB" id="8317736at2"/>
<dbReference type="Pfam" id="PF01547">
    <property type="entry name" value="SBP_bac_1"/>
    <property type="match status" value="1"/>
</dbReference>